<comment type="caution">
    <text evidence="1">The sequence shown here is derived from an EMBL/GenBank/DDBJ whole genome shotgun (WGS) entry which is preliminary data.</text>
</comment>
<dbReference type="EMBL" id="CAMKVN010023045">
    <property type="protein sequence ID" value="CAI2200021.1"/>
    <property type="molecule type" value="Genomic_DNA"/>
</dbReference>
<sequence length="42" mass="5091">WKHEPKQDEVQLVYRLPIDKVFLTRLKQNDLACLLCYTMIDL</sequence>
<name>A0A9W4TCD5_9GLOM</name>
<organism evidence="1 2">
    <name type="scientific">Funneliformis geosporum</name>
    <dbReference type="NCBI Taxonomy" id="1117311"/>
    <lineage>
        <taxon>Eukaryota</taxon>
        <taxon>Fungi</taxon>
        <taxon>Fungi incertae sedis</taxon>
        <taxon>Mucoromycota</taxon>
        <taxon>Glomeromycotina</taxon>
        <taxon>Glomeromycetes</taxon>
        <taxon>Glomerales</taxon>
        <taxon>Glomeraceae</taxon>
        <taxon>Funneliformis</taxon>
    </lineage>
</organism>
<evidence type="ECO:0000313" key="2">
    <source>
        <dbReference type="Proteomes" id="UP001153678"/>
    </source>
</evidence>
<proteinExistence type="predicted"/>
<evidence type="ECO:0000313" key="1">
    <source>
        <dbReference type="EMBL" id="CAI2200021.1"/>
    </source>
</evidence>
<dbReference type="Proteomes" id="UP001153678">
    <property type="component" value="Unassembled WGS sequence"/>
</dbReference>
<gene>
    <name evidence="1" type="ORF">FWILDA_LOCUS19362</name>
</gene>
<protein>
    <submittedName>
        <fullName evidence="1">3629_t:CDS:1</fullName>
    </submittedName>
</protein>
<reference evidence="1" key="1">
    <citation type="submission" date="2022-08" db="EMBL/GenBank/DDBJ databases">
        <authorList>
            <person name="Kallberg Y."/>
            <person name="Tangrot J."/>
            <person name="Rosling A."/>
        </authorList>
    </citation>
    <scope>NUCLEOTIDE SEQUENCE</scope>
    <source>
        <strain evidence="1">Wild A</strain>
    </source>
</reference>
<accession>A0A9W4TCD5</accession>
<dbReference type="AlphaFoldDB" id="A0A9W4TCD5"/>
<keyword evidence="2" id="KW-1185">Reference proteome</keyword>
<feature type="non-terminal residue" evidence="1">
    <location>
        <position position="1"/>
    </location>
</feature>